<dbReference type="PANTHER" id="PTHR42957">
    <property type="entry name" value="HELICASE MJ1565-RELATED"/>
    <property type="match status" value="1"/>
</dbReference>
<dbReference type="Proteomes" id="UP000283805">
    <property type="component" value="Unassembled WGS sequence"/>
</dbReference>
<dbReference type="InterPro" id="IPR008571">
    <property type="entry name" value="HerA-like"/>
</dbReference>
<comment type="catalytic activity">
    <reaction evidence="2">
        <text>Couples ATP hydrolysis with the unwinding of duplex DNA by translocating in the 3'-5' direction.</text>
        <dbReference type="EC" id="5.6.2.4"/>
    </reaction>
</comment>
<dbReference type="RefSeq" id="WP_120242992.1">
    <property type="nucleotide sequence ID" value="NZ_RAPO01000001.1"/>
</dbReference>
<evidence type="ECO:0000256" key="4">
    <source>
        <dbReference type="ARBA" id="ARBA00048988"/>
    </source>
</evidence>
<gene>
    <name evidence="7" type="ORF">ATJ93_0444</name>
</gene>
<feature type="domain" description="Helicase HerA central" evidence="6">
    <location>
        <begin position="30"/>
        <end position="119"/>
    </location>
</feature>
<protein>
    <recommendedName>
        <fullName evidence="6">Helicase HerA central domain-containing protein</fullName>
    </recommendedName>
</protein>
<organism evidence="7 8">
    <name type="scientific">Halopiger aswanensis</name>
    <dbReference type="NCBI Taxonomy" id="148449"/>
    <lineage>
        <taxon>Archaea</taxon>
        <taxon>Methanobacteriati</taxon>
        <taxon>Methanobacteriota</taxon>
        <taxon>Stenosarchaea group</taxon>
        <taxon>Halobacteria</taxon>
        <taxon>Halobacteriales</taxon>
        <taxon>Natrialbaceae</taxon>
        <taxon>Halopiger</taxon>
    </lineage>
</organism>
<dbReference type="EMBL" id="RAPO01000001">
    <property type="protein sequence ID" value="RKD97458.1"/>
    <property type="molecule type" value="Genomic_DNA"/>
</dbReference>
<comment type="catalytic activity">
    <reaction evidence="4">
        <text>ATP + H2O = ADP + phosphate + H(+)</text>
        <dbReference type="Rhea" id="RHEA:13065"/>
        <dbReference type="ChEBI" id="CHEBI:15377"/>
        <dbReference type="ChEBI" id="CHEBI:15378"/>
        <dbReference type="ChEBI" id="CHEBI:30616"/>
        <dbReference type="ChEBI" id="CHEBI:43474"/>
        <dbReference type="ChEBI" id="CHEBI:456216"/>
        <dbReference type="EC" id="5.6.2.4"/>
    </reaction>
</comment>
<dbReference type="Pfam" id="PF01935">
    <property type="entry name" value="DUF87"/>
    <property type="match status" value="1"/>
</dbReference>
<evidence type="ECO:0000313" key="7">
    <source>
        <dbReference type="EMBL" id="RKD97458.1"/>
    </source>
</evidence>
<dbReference type="GO" id="GO:0043138">
    <property type="term" value="F:3'-5' DNA helicase activity"/>
    <property type="evidence" value="ECO:0007669"/>
    <property type="project" value="UniProtKB-EC"/>
</dbReference>
<dbReference type="GO" id="GO:0043139">
    <property type="term" value="F:5'-3' DNA helicase activity"/>
    <property type="evidence" value="ECO:0007669"/>
    <property type="project" value="UniProtKB-EC"/>
</dbReference>
<evidence type="ECO:0000256" key="5">
    <source>
        <dbReference type="SAM" id="MobiDB-lite"/>
    </source>
</evidence>
<evidence type="ECO:0000256" key="2">
    <source>
        <dbReference type="ARBA" id="ARBA00034617"/>
    </source>
</evidence>
<comment type="similarity">
    <text evidence="1">Belongs to the HerA family.</text>
</comment>
<comment type="catalytic activity">
    <reaction evidence="3">
        <text>ATP + H2O = ADP + phosphate + H(+)</text>
        <dbReference type="Rhea" id="RHEA:13065"/>
        <dbReference type="ChEBI" id="CHEBI:15377"/>
        <dbReference type="ChEBI" id="CHEBI:15378"/>
        <dbReference type="ChEBI" id="CHEBI:30616"/>
        <dbReference type="ChEBI" id="CHEBI:43474"/>
        <dbReference type="ChEBI" id="CHEBI:456216"/>
        <dbReference type="EC" id="5.6.2.3"/>
    </reaction>
</comment>
<feature type="region of interest" description="Disordered" evidence="5">
    <location>
        <begin position="328"/>
        <end position="351"/>
    </location>
</feature>
<dbReference type="InterPro" id="IPR002789">
    <property type="entry name" value="HerA_central"/>
</dbReference>
<comment type="caution">
    <text evidence="7">The sequence shown here is derived from an EMBL/GenBank/DDBJ whole genome shotgun (WGS) entry which is preliminary data.</text>
</comment>
<evidence type="ECO:0000256" key="1">
    <source>
        <dbReference type="ARBA" id="ARBA00007816"/>
    </source>
</evidence>
<name>A0A3R7E137_9EURY</name>
<evidence type="ECO:0000256" key="3">
    <source>
        <dbReference type="ARBA" id="ARBA00048954"/>
    </source>
</evidence>
<accession>A0A3R7E137</accession>
<dbReference type="Gene3D" id="3.40.50.300">
    <property type="entry name" value="P-loop containing nucleotide triphosphate hydrolases"/>
    <property type="match status" value="2"/>
</dbReference>
<sequence>MSFVIGRGSDAETVQAGRVGTYRALDGSDGADLYVDLDDPHAMLVVGKRGYGKSYTLGVVAEELARAAGVAPVIVDPMGVFATLADGSTGESVPVEVVAEPTVAADALDPRSWCALLGLSPESGSGSLVWQAAQESATLEGMREHVAATDAPGADKRAASNHISLAESWDAFDPDGLDAADLAGSAVTVVDVSGLEAAPMNAVCRAIAEALYRARITGTIDRLPWLLLDEAHAFFGGVAADALHTVLTRGRAPGVSLVLATQRPSSLSETAVSQSDVLIAHRLTAEADLEALEAAQPTYVHESLADRLPTEPGSVVVIDDATETIHAARIRRRDTPHGGGSPSAREVADQP</sequence>
<dbReference type="InterPro" id="IPR027417">
    <property type="entry name" value="P-loop_NTPase"/>
</dbReference>
<dbReference type="AlphaFoldDB" id="A0A3R7E137"/>
<evidence type="ECO:0000259" key="6">
    <source>
        <dbReference type="Pfam" id="PF01935"/>
    </source>
</evidence>
<reference evidence="7 8" key="1">
    <citation type="submission" date="2018-09" db="EMBL/GenBank/DDBJ databases">
        <title>Genomic Encyclopedia of Archaeal and Bacterial Type Strains, Phase II (KMG-II): from individual species to whole genera.</title>
        <authorList>
            <person name="Goeker M."/>
        </authorList>
    </citation>
    <scope>NUCLEOTIDE SEQUENCE [LARGE SCALE GENOMIC DNA]</scope>
    <source>
        <strain evidence="7 8">DSM 13151</strain>
    </source>
</reference>
<proteinExistence type="inferred from homology"/>
<dbReference type="OrthoDB" id="107033at2157"/>
<dbReference type="SUPFAM" id="SSF52540">
    <property type="entry name" value="P-loop containing nucleoside triphosphate hydrolases"/>
    <property type="match status" value="1"/>
</dbReference>
<evidence type="ECO:0000313" key="8">
    <source>
        <dbReference type="Proteomes" id="UP000283805"/>
    </source>
</evidence>
<keyword evidence="8" id="KW-1185">Reference proteome</keyword>
<dbReference type="PANTHER" id="PTHR42957:SF1">
    <property type="entry name" value="HELICASE MJ1565-RELATED"/>
    <property type="match status" value="1"/>
</dbReference>